<dbReference type="EMBL" id="JACIJI010000001">
    <property type="protein sequence ID" value="MBB5717581.1"/>
    <property type="molecule type" value="Genomic_DNA"/>
</dbReference>
<dbReference type="Proteomes" id="UP000554342">
    <property type="component" value="Unassembled WGS sequence"/>
</dbReference>
<keyword evidence="5" id="KW-1185">Reference proteome</keyword>
<keyword evidence="2" id="KW-0472">Membrane</keyword>
<dbReference type="RefSeq" id="WP_184001328.1">
    <property type="nucleotide sequence ID" value="NZ_BAABIF010000004.1"/>
</dbReference>
<organism evidence="4 5">
    <name type="scientific">Stakelama sediminis</name>
    <dbReference type="NCBI Taxonomy" id="463200"/>
    <lineage>
        <taxon>Bacteria</taxon>
        <taxon>Pseudomonadati</taxon>
        <taxon>Pseudomonadota</taxon>
        <taxon>Alphaproteobacteria</taxon>
        <taxon>Sphingomonadales</taxon>
        <taxon>Sphingomonadaceae</taxon>
        <taxon>Stakelama</taxon>
    </lineage>
</organism>
<dbReference type="InterPro" id="IPR007168">
    <property type="entry name" value="Phageshock_PspC_N"/>
</dbReference>
<gene>
    <name evidence="4" type="ORF">FHR23_000488</name>
</gene>
<comment type="caution">
    <text evidence="4">The sequence shown here is derived from an EMBL/GenBank/DDBJ whole genome shotgun (WGS) entry which is preliminary data.</text>
</comment>
<evidence type="ECO:0000256" key="1">
    <source>
        <dbReference type="SAM" id="MobiDB-lite"/>
    </source>
</evidence>
<feature type="region of interest" description="Disordered" evidence="1">
    <location>
        <begin position="69"/>
        <end position="94"/>
    </location>
</feature>
<accession>A0A840YV67</accession>
<dbReference type="AlphaFoldDB" id="A0A840YV67"/>
<evidence type="ECO:0000259" key="3">
    <source>
        <dbReference type="Pfam" id="PF04024"/>
    </source>
</evidence>
<sequence>MTDANDKLFNRPDTFFGVCEGLGRDFGFHPNILRVIFAVGLLWNPEIVIATYIVLGIAVHVSRWLAPVPKTSSSPAEETATVPAMPVEEERLAA</sequence>
<name>A0A840YV67_9SPHN</name>
<protein>
    <submittedName>
        <fullName evidence="4">Phage shock protein PspC (Stress-responsive transcriptional regulator)</fullName>
    </submittedName>
</protein>
<evidence type="ECO:0000313" key="4">
    <source>
        <dbReference type="EMBL" id="MBB5717581.1"/>
    </source>
</evidence>
<keyword evidence="2" id="KW-1133">Transmembrane helix</keyword>
<proteinExistence type="predicted"/>
<evidence type="ECO:0000256" key="2">
    <source>
        <dbReference type="SAM" id="Phobius"/>
    </source>
</evidence>
<feature type="domain" description="Phage shock protein PspC N-terminal" evidence="3">
    <location>
        <begin position="15"/>
        <end position="59"/>
    </location>
</feature>
<keyword evidence="2" id="KW-0812">Transmembrane</keyword>
<evidence type="ECO:0000313" key="5">
    <source>
        <dbReference type="Proteomes" id="UP000554342"/>
    </source>
</evidence>
<feature type="transmembrane region" description="Helical" evidence="2">
    <location>
        <begin position="32"/>
        <end position="55"/>
    </location>
</feature>
<dbReference type="Pfam" id="PF04024">
    <property type="entry name" value="PspC"/>
    <property type="match status" value="1"/>
</dbReference>
<reference evidence="4 5" key="1">
    <citation type="submission" date="2020-08" db="EMBL/GenBank/DDBJ databases">
        <title>Genomic Encyclopedia of Type Strains, Phase IV (KMG-IV): sequencing the most valuable type-strain genomes for metagenomic binning, comparative biology and taxonomic classification.</title>
        <authorList>
            <person name="Goeker M."/>
        </authorList>
    </citation>
    <scope>NUCLEOTIDE SEQUENCE [LARGE SCALE GENOMIC DNA]</scope>
    <source>
        <strain evidence="4 5">DSM 27203</strain>
    </source>
</reference>